<reference evidence="3 4" key="1">
    <citation type="journal article" date="2023" name="BMC Biotechnol.">
        <title>Vitis rotundifolia cv Carlos genome sequencing.</title>
        <authorList>
            <person name="Huff M."/>
            <person name="Hulse-Kemp A."/>
            <person name="Scheffler B."/>
            <person name="Youngblood R."/>
            <person name="Simpson S."/>
            <person name="Babiker E."/>
            <person name="Staton M."/>
        </authorList>
    </citation>
    <scope>NUCLEOTIDE SEQUENCE [LARGE SCALE GENOMIC DNA]</scope>
    <source>
        <tissue evidence="3">Leaf</tissue>
    </source>
</reference>
<keyword evidence="2" id="KW-0732">Signal</keyword>
<evidence type="ECO:0008006" key="5">
    <source>
        <dbReference type="Google" id="ProtNLM"/>
    </source>
</evidence>
<comment type="caution">
    <text evidence="3">The sequence shown here is derived from an EMBL/GenBank/DDBJ whole genome shotgun (WGS) entry which is preliminary data.</text>
</comment>
<accession>A0AA38YJQ0</accession>
<feature type="chain" id="PRO_5041221027" description="Secreted protein" evidence="2">
    <location>
        <begin position="23"/>
        <end position="81"/>
    </location>
</feature>
<dbReference type="AlphaFoldDB" id="A0AA38YJQ0"/>
<dbReference type="EMBL" id="JARBHA010000019">
    <property type="protein sequence ID" value="KAJ9671687.1"/>
    <property type="molecule type" value="Genomic_DNA"/>
</dbReference>
<evidence type="ECO:0000313" key="4">
    <source>
        <dbReference type="Proteomes" id="UP001168098"/>
    </source>
</evidence>
<feature type="signal peptide" evidence="2">
    <location>
        <begin position="1"/>
        <end position="22"/>
    </location>
</feature>
<evidence type="ECO:0000256" key="1">
    <source>
        <dbReference type="SAM" id="MobiDB-lite"/>
    </source>
</evidence>
<name>A0AA38YJQ0_VITRO</name>
<protein>
    <recommendedName>
        <fullName evidence="5">Secreted protein</fullName>
    </recommendedName>
</protein>
<keyword evidence="4" id="KW-1185">Reference proteome</keyword>
<sequence>MTWISVSFSLWLILITPALVGGSRGHSSSKEAALVGGSRVYSSSKVAAVTARGAVPPSTSSSCTHIGLGKGDHRPCPPSTP</sequence>
<feature type="region of interest" description="Disordered" evidence="1">
    <location>
        <begin position="60"/>
        <end position="81"/>
    </location>
</feature>
<evidence type="ECO:0000313" key="3">
    <source>
        <dbReference type="EMBL" id="KAJ9671687.1"/>
    </source>
</evidence>
<dbReference type="Proteomes" id="UP001168098">
    <property type="component" value="Unassembled WGS sequence"/>
</dbReference>
<proteinExistence type="predicted"/>
<gene>
    <name evidence="3" type="ORF">PVL29_025414</name>
</gene>
<evidence type="ECO:0000256" key="2">
    <source>
        <dbReference type="SAM" id="SignalP"/>
    </source>
</evidence>
<organism evidence="3 4">
    <name type="scientific">Vitis rotundifolia</name>
    <name type="common">Muscadine grape</name>
    <dbReference type="NCBI Taxonomy" id="103349"/>
    <lineage>
        <taxon>Eukaryota</taxon>
        <taxon>Viridiplantae</taxon>
        <taxon>Streptophyta</taxon>
        <taxon>Embryophyta</taxon>
        <taxon>Tracheophyta</taxon>
        <taxon>Spermatophyta</taxon>
        <taxon>Magnoliopsida</taxon>
        <taxon>eudicotyledons</taxon>
        <taxon>Gunneridae</taxon>
        <taxon>Pentapetalae</taxon>
        <taxon>rosids</taxon>
        <taxon>Vitales</taxon>
        <taxon>Vitaceae</taxon>
        <taxon>Viteae</taxon>
        <taxon>Vitis</taxon>
    </lineage>
</organism>